<proteinExistence type="predicted"/>
<sequence>MTESSSTHMAEPNTCLETTTLGPFTVPRLWTGLWQLSSPAWGTAPSGRIKREMARHVSEGYTAFDMVRSRTPSPPRRVLILDLQHLVVACY</sequence>
<evidence type="ECO:0000313" key="1">
    <source>
        <dbReference type="EMBL" id="CAE6451626.1"/>
    </source>
</evidence>
<dbReference type="AlphaFoldDB" id="A0A8H3BAL2"/>
<accession>A0A8H3BAL2</accession>
<reference evidence="1" key="1">
    <citation type="submission" date="2021-01" db="EMBL/GenBank/DDBJ databases">
        <authorList>
            <person name="Kaushik A."/>
        </authorList>
    </citation>
    <scope>NUCLEOTIDE SEQUENCE</scope>
    <source>
        <strain evidence="1">AG2-2IIIB</strain>
    </source>
</reference>
<protein>
    <submittedName>
        <fullName evidence="1">Uncharacterized protein</fullName>
    </submittedName>
</protein>
<evidence type="ECO:0000313" key="2">
    <source>
        <dbReference type="Proteomes" id="UP000663843"/>
    </source>
</evidence>
<comment type="caution">
    <text evidence="1">The sequence shown here is derived from an EMBL/GenBank/DDBJ whole genome shotgun (WGS) entry which is preliminary data.</text>
</comment>
<dbReference type="EMBL" id="CAJMWT010002716">
    <property type="protein sequence ID" value="CAE6451626.1"/>
    <property type="molecule type" value="Genomic_DNA"/>
</dbReference>
<organism evidence="1 2">
    <name type="scientific">Rhizoctonia solani</name>
    <dbReference type="NCBI Taxonomy" id="456999"/>
    <lineage>
        <taxon>Eukaryota</taxon>
        <taxon>Fungi</taxon>
        <taxon>Dikarya</taxon>
        <taxon>Basidiomycota</taxon>
        <taxon>Agaricomycotina</taxon>
        <taxon>Agaricomycetes</taxon>
        <taxon>Cantharellales</taxon>
        <taxon>Ceratobasidiaceae</taxon>
        <taxon>Rhizoctonia</taxon>
    </lineage>
</organism>
<name>A0A8H3BAL2_9AGAM</name>
<dbReference type="Proteomes" id="UP000663843">
    <property type="component" value="Unassembled WGS sequence"/>
</dbReference>
<gene>
    <name evidence="1" type="ORF">RDB_LOCUS87566</name>
</gene>